<dbReference type="RefSeq" id="WP_129068610.1">
    <property type="nucleotide sequence ID" value="NZ_RDFA01000003.1"/>
</dbReference>
<evidence type="ECO:0000259" key="2">
    <source>
        <dbReference type="Pfam" id="PF00857"/>
    </source>
</evidence>
<dbReference type="Gene3D" id="3.40.50.850">
    <property type="entry name" value="Isochorismatase-like"/>
    <property type="match status" value="1"/>
</dbReference>
<dbReference type="CDD" id="cd01014">
    <property type="entry name" value="nicotinamidase_related"/>
    <property type="match status" value="1"/>
</dbReference>
<protein>
    <submittedName>
        <fullName evidence="3">Cysteine hydrolase</fullName>
    </submittedName>
</protein>
<gene>
    <name evidence="3" type="ORF">EAF64_08760</name>
</gene>
<reference evidence="3 4" key="1">
    <citation type="submission" date="2019-01" db="EMBL/GenBank/DDBJ databases">
        <title>Halorientalis sp. F13-25 a new haloarchaeum isolated from hypersaline water.</title>
        <authorList>
            <person name="Ana D.-V."/>
            <person name="Cristina S.-P."/>
            <person name="Antonio V."/>
        </authorList>
    </citation>
    <scope>NUCLEOTIDE SEQUENCE [LARGE SCALE GENOMIC DNA]</scope>
    <source>
        <strain evidence="3 4">F13-25</strain>
    </source>
</reference>
<accession>A0A498KZW1</accession>
<sequence>MPPIEERSVTVADDAVLILVDFQEGFDDPVWGQRNNPDAEAGAAKLLASWRETRRPVVHVRHDSTEPDSPLRRGEPGFAFEPELAPADGERIVTKRVNGAFVGTGLDDWLDERGADQLVIAGLTTDHCVSTTTRMAENRGYEVLLVADATATFDREFDGESMPAEQVHRSALAHIDGEFATVVTADAVLSSVELD</sequence>
<organism evidence="3 4">
    <name type="scientific">Halorientalis pallida</name>
    <dbReference type="NCBI Taxonomy" id="2479928"/>
    <lineage>
        <taxon>Archaea</taxon>
        <taxon>Methanobacteriati</taxon>
        <taxon>Methanobacteriota</taxon>
        <taxon>Stenosarchaea group</taxon>
        <taxon>Halobacteria</taxon>
        <taxon>Halobacteriales</taxon>
        <taxon>Haloarculaceae</taxon>
        <taxon>Halorientalis</taxon>
    </lineage>
</organism>
<dbReference type="InterPro" id="IPR036380">
    <property type="entry name" value="Isochorismatase-like_sf"/>
</dbReference>
<dbReference type="SUPFAM" id="SSF52499">
    <property type="entry name" value="Isochorismatase-like hydrolases"/>
    <property type="match status" value="1"/>
</dbReference>
<dbReference type="InterPro" id="IPR050272">
    <property type="entry name" value="Isochorismatase-like_hydrls"/>
</dbReference>
<dbReference type="PANTHER" id="PTHR43540">
    <property type="entry name" value="PEROXYUREIDOACRYLATE/UREIDOACRYLATE AMIDOHYDROLASE-RELATED"/>
    <property type="match status" value="1"/>
</dbReference>
<dbReference type="GO" id="GO:0016787">
    <property type="term" value="F:hydrolase activity"/>
    <property type="evidence" value="ECO:0007669"/>
    <property type="project" value="UniProtKB-KW"/>
</dbReference>
<feature type="domain" description="Isochorismatase-like" evidence="2">
    <location>
        <begin position="16"/>
        <end position="186"/>
    </location>
</feature>
<dbReference type="Pfam" id="PF00857">
    <property type="entry name" value="Isochorismatase"/>
    <property type="match status" value="1"/>
</dbReference>
<keyword evidence="1 3" id="KW-0378">Hydrolase</keyword>
<dbReference type="Proteomes" id="UP000289691">
    <property type="component" value="Unassembled WGS sequence"/>
</dbReference>
<dbReference type="PANTHER" id="PTHR43540:SF1">
    <property type="entry name" value="ISOCHORISMATASE HYDROLASE"/>
    <property type="match status" value="1"/>
</dbReference>
<keyword evidence="4" id="KW-1185">Reference proteome</keyword>
<name>A0A498KZW1_9EURY</name>
<evidence type="ECO:0000313" key="4">
    <source>
        <dbReference type="Proteomes" id="UP000289691"/>
    </source>
</evidence>
<dbReference type="EMBL" id="RDFA01000003">
    <property type="protein sequence ID" value="RXK49013.1"/>
    <property type="molecule type" value="Genomic_DNA"/>
</dbReference>
<proteinExistence type="predicted"/>
<comment type="caution">
    <text evidence="3">The sequence shown here is derived from an EMBL/GenBank/DDBJ whole genome shotgun (WGS) entry which is preliminary data.</text>
</comment>
<evidence type="ECO:0000313" key="3">
    <source>
        <dbReference type="EMBL" id="RXK49013.1"/>
    </source>
</evidence>
<dbReference type="OrthoDB" id="202119at2157"/>
<dbReference type="AlphaFoldDB" id="A0A498KZW1"/>
<dbReference type="InterPro" id="IPR000868">
    <property type="entry name" value="Isochorismatase-like_dom"/>
</dbReference>
<evidence type="ECO:0000256" key="1">
    <source>
        <dbReference type="ARBA" id="ARBA00022801"/>
    </source>
</evidence>